<keyword evidence="2" id="KW-0378">Hydrolase</keyword>
<name>A0ABP5LAJ3_9ACTN</name>
<organism evidence="2 3">
    <name type="scientific">Kitasatospora kazusensis</name>
    <dbReference type="NCBI Taxonomy" id="407974"/>
    <lineage>
        <taxon>Bacteria</taxon>
        <taxon>Bacillati</taxon>
        <taxon>Actinomycetota</taxon>
        <taxon>Actinomycetes</taxon>
        <taxon>Kitasatosporales</taxon>
        <taxon>Streptomycetaceae</taxon>
        <taxon>Kitasatospora</taxon>
    </lineage>
</organism>
<dbReference type="PANTHER" id="PTHR43798:SF33">
    <property type="entry name" value="HYDROLASE, PUTATIVE (AFU_ORTHOLOGUE AFUA_2G14860)-RELATED"/>
    <property type="match status" value="1"/>
</dbReference>
<dbReference type="InterPro" id="IPR050266">
    <property type="entry name" value="AB_hydrolase_sf"/>
</dbReference>
<dbReference type="GO" id="GO:0016787">
    <property type="term" value="F:hydrolase activity"/>
    <property type="evidence" value="ECO:0007669"/>
    <property type="project" value="UniProtKB-KW"/>
</dbReference>
<sequence length="284" mass="29901">MTVTVTDTFVRIDGSALHVRCEGSGPVCVLSGGLGAAWFDWDPVVPLLVPHRTVVRFDRPGLGLSEPGRRRPTAVGEAGRIRGLLDALGLPGPCTLAGHSLAGFHVEAFARLYPARTAGLVLLDSSVESAPRPSPAPGLRDLATRAVARAATACAVPYLCGPAGRRLVARLNTVRGEDLAPAGLVRRCYRPGRALRAALRENTCYLDVAAELAELRGRVPLPRVPVTVLAADAGRDTPSSRRWLARQRALAELLGGEFRTAEPAGHLLMSDRPDAVAAAVLASA</sequence>
<dbReference type="Proteomes" id="UP001422759">
    <property type="component" value="Unassembled WGS sequence"/>
</dbReference>
<proteinExistence type="predicted"/>
<dbReference type="EMBL" id="BAAANT010000015">
    <property type="protein sequence ID" value="GAA2144267.1"/>
    <property type="molecule type" value="Genomic_DNA"/>
</dbReference>
<dbReference type="Pfam" id="PF12697">
    <property type="entry name" value="Abhydrolase_6"/>
    <property type="match status" value="1"/>
</dbReference>
<dbReference type="InterPro" id="IPR000073">
    <property type="entry name" value="AB_hydrolase_1"/>
</dbReference>
<evidence type="ECO:0000259" key="1">
    <source>
        <dbReference type="Pfam" id="PF12697"/>
    </source>
</evidence>
<dbReference type="PANTHER" id="PTHR43798">
    <property type="entry name" value="MONOACYLGLYCEROL LIPASE"/>
    <property type="match status" value="1"/>
</dbReference>
<accession>A0ABP5LAJ3</accession>
<feature type="domain" description="AB hydrolase-1" evidence="1">
    <location>
        <begin position="33"/>
        <end position="279"/>
    </location>
</feature>
<dbReference type="Gene3D" id="3.40.50.1820">
    <property type="entry name" value="alpha/beta hydrolase"/>
    <property type="match status" value="1"/>
</dbReference>
<dbReference type="InterPro" id="IPR029058">
    <property type="entry name" value="AB_hydrolase_fold"/>
</dbReference>
<reference evidence="3" key="1">
    <citation type="journal article" date="2019" name="Int. J. Syst. Evol. Microbiol.">
        <title>The Global Catalogue of Microorganisms (GCM) 10K type strain sequencing project: providing services to taxonomists for standard genome sequencing and annotation.</title>
        <authorList>
            <consortium name="The Broad Institute Genomics Platform"/>
            <consortium name="The Broad Institute Genome Sequencing Center for Infectious Disease"/>
            <person name="Wu L."/>
            <person name="Ma J."/>
        </authorList>
    </citation>
    <scope>NUCLEOTIDE SEQUENCE [LARGE SCALE GENOMIC DNA]</scope>
    <source>
        <strain evidence="3">JCM 14560</strain>
    </source>
</reference>
<gene>
    <name evidence="2" type="ORF">GCM10009760_31610</name>
</gene>
<evidence type="ECO:0000313" key="3">
    <source>
        <dbReference type="Proteomes" id="UP001422759"/>
    </source>
</evidence>
<protein>
    <submittedName>
        <fullName evidence="2">Alpha/beta hydrolase</fullName>
    </submittedName>
</protein>
<evidence type="ECO:0000313" key="2">
    <source>
        <dbReference type="EMBL" id="GAA2144267.1"/>
    </source>
</evidence>
<dbReference type="RefSeq" id="WP_344465261.1">
    <property type="nucleotide sequence ID" value="NZ_BAAANT010000015.1"/>
</dbReference>
<comment type="caution">
    <text evidence="2">The sequence shown here is derived from an EMBL/GenBank/DDBJ whole genome shotgun (WGS) entry which is preliminary data.</text>
</comment>
<dbReference type="SUPFAM" id="SSF53474">
    <property type="entry name" value="alpha/beta-Hydrolases"/>
    <property type="match status" value="1"/>
</dbReference>
<keyword evidence="3" id="KW-1185">Reference proteome</keyword>